<gene>
    <name evidence="1" type="ORF">J4P68_37645</name>
</gene>
<organism evidence="1 2">
    <name type="scientific">Bradyrhizobium quebecense</name>
    <dbReference type="NCBI Taxonomy" id="2748629"/>
    <lineage>
        <taxon>Bacteria</taxon>
        <taxon>Pseudomonadati</taxon>
        <taxon>Pseudomonadota</taxon>
        <taxon>Alphaproteobacteria</taxon>
        <taxon>Hyphomicrobiales</taxon>
        <taxon>Nitrobacteraceae</taxon>
        <taxon>Bradyrhizobium</taxon>
    </lineage>
</organism>
<proteinExistence type="predicted"/>
<accession>A0ABS3MUB9</accession>
<sequence>MNKEGVFNKPIVLQIGSILEAALGEIIYRAQNFNREGVPNISESDRLEIESKKIDKLNTIIDVMKKYKVLDALGGDIYDNLHKLRKYRNKIHIQDDIAIDGVSRDEGEAFSEAVRTWAIALNKEVLKHLSENFSRPKELSGFVGDLSIPSF</sequence>
<dbReference type="Proteomes" id="UP000692816">
    <property type="component" value="Unassembled WGS sequence"/>
</dbReference>
<protein>
    <submittedName>
        <fullName evidence="1">Uncharacterized protein</fullName>
    </submittedName>
</protein>
<name>A0ABS3MUB9_9BRAD</name>
<evidence type="ECO:0000313" key="2">
    <source>
        <dbReference type="Proteomes" id="UP000692816"/>
    </source>
</evidence>
<dbReference type="EMBL" id="JAGEPA010000001">
    <property type="protein sequence ID" value="MBO1434997.1"/>
    <property type="molecule type" value="Genomic_DNA"/>
</dbReference>
<dbReference type="RefSeq" id="WP_207839306.1">
    <property type="nucleotide sequence ID" value="NZ_CP088282.1"/>
</dbReference>
<reference evidence="1" key="1">
    <citation type="journal article" date="2021" name="Int. J. Syst. Evol. Microbiol.">
        <title>Bradyrhizobium septentrionale sp. nov. (sv. septentrionale) and Bradyrhizobium quebecense sp. nov. (sv. septentrionale) associated with legumes native to Canada possess rearranged symbiosis genes and numerous insertion sequences.</title>
        <authorList>
            <person name="Bromfield E.S.P."/>
            <person name="Cloutier S."/>
        </authorList>
    </citation>
    <scope>NUCLEOTIDE SEQUENCE</scope>
    <source>
        <strain evidence="1">12S5</strain>
    </source>
</reference>
<evidence type="ECO:0000313" key="1">
    <source>
        <dbReference type="EMBL" id="MBO1434997.1"/>
    </source>
</evidence>
<comment type="caution">
    <text evidence="1">The sequence shown here is derived from an EMBL/GenBank/DDBJ whole genome shotgun (WGS) entry which is preliminary data.</text>
</comment>
<keyword evidence="2" id="KW-1185">Reference proteome</keyword>